<evidence type="ECO:0000313" key="2">
    <source>
        <dbReference type="Proteomes" id="UP000188268"/>
    </source>
</evidence>
<evidence type="ECO:0000313" key="1">
    <source>
        <dbReference type="EMBL" id="OMP02379.1"/>
    </source>
</evidence>
<dbReference type="Gramene" id="OMP02379">
    <property type="protein sequence ID" value="OMP02379"/>
    <property type="gene ID" value="CCACVL1_02815"/>
</dbReference>
<gene>
    <name evidence="1" type="ORF">CCACVL1_02815</name>
</gene>
<comment type="caution">
    <text evidence="1">The sequence shown here is derived from an EMBL/GenBank/DDBJ whole genome shotgun (WGS) entry which is preliminary data.</text>
</comment>
<organism evidence="1 2">
    <name type="scientific">Corchorus capsularis</name>
    <name type="common">Jute</name>
    <dbReference type="NCBI Taxonomy" id="210143"/>
    <lineage>
        <taxon>Eukaryota</taxon>
        <taxon>Viridiplantae</taxon>
        <taxon>Streptophyta</taxon>
        <taxon>Embryophyta</taxon>
        <taxon>Tracheophyta</taxon>
        <taxon>Spermatophyta</taxon>
        <taxon>Magnoliopsida</taxon>
        <taxon>eudicotyledons</taxon>
        <taxon>Gunneridae</taxon>
        <taxon>Pentapetalae</taxon>
        <taxon>rosids</taxon>
        <taxon>malvids</taxon>
        <taxon>Malvales</taxon>
        <taxon>Malvaceae</taxon>
        <taxon>Grewioideae</taxon>
        <taxon>Apeibeae</taxon>
        <taxon>Corchorus</taxon>
    </lineage>
</organism>
<protein>
    <submittedName>
        <fullName evidence="1">Uncharacterized protein</fullName>
    </submittedName>
</protein>
<proteinExistence type="predicted"/>
<name>A0A1R3K5M5_COCAP</name>
<dbReference type="AlphaFoldDB" id="A0A1R3K5M5"/>
<sequence length="27" mass="3251">MWFAKSKLIRKRALMGPRKTRNNKCSE</sequence>
<dbReference type="Proteomes" id="UP000188268">
    <property type="component" value="Unassembled WGS sequence"/>
</dbReference>
<keyword evidence="2" id="KW-1185">Reference proteome</keyword>
<accession>A0A1R3K5M5</accession>
<dbReference type="EMBL" id="AWWV01006244">
    <property type="protein sequence ID" value="OMP02379.1"/>
    <property type="molecule type" value="Genomic_DNA"/>
</dbReference>
<reference evidence="1 2" key="1">
    <citation type="submission" date="2013-09" db="EMBL/GenBank/DDBJ databases">
        <title>Corchorus capsularis genome sequencing.</title>
        <authorList>
            <person name="Alam M."/>
            <person name="Haque M.S."/>
            <person name="Islam M.S."/>
            <person name="Emdad E.M."/>
            <person name="Islam M.M."/>
            <person name="Ahmed B."/>
            <person name="Halim A."/>
            <person name="Hossen Q.M.M."/>
            <person name="Hossain M.Z."/>
            <person name="Ahmed R."/>
            <person name="Khan M.M."/>
            <person name="Islam R."/>
            <person name="Rashid M.M."/>
            <person name="Khan S.A."/>
            <person name="Rahman M.S."/>
            <person name="Alam M."/>
        </authorList>
    </citation>
    <scope>NUCLEOTIDE SEQUENCE [LARGE SCALE GENOMIC DNA]</scope>
    <source>
        <strain evidence="2">cv. CVL-1</strain>
        <tissue evidence="1">Whole seedling</tissue>
    </source>
</reference>